<organism evidence="3 4">
    <name type="scientific">Coemansia erecta</name>
    <dbReference type="NCBI Taxonomy" id="147472"/>
    <lineage>
        <taxon>Eukaryota</taxon>
        <taxon>Fungi</taxon>
        <taxon>Fungi incertae sedis</taxon>
        <taxon>Zoopagomycota</taxon>
        <taxon>Kickxellomycotina</taxon>
        <taxon>Kickxellomycetes</taxon>
        <taxon>Kickxellales</taxon>
        <taxon>Kickxellaceae</taxon>
        <taxon>Coemansia</taxon>
    </lineage>
</organism>
<gene>
    <name evidence="3" type="primary">PHM7_3</name>
    <name evidence="3" type="ORF">LPJ53_006391</name>
</gene>
<feature type="non-terminal residue" evidence="3">
    <location>
        <position position="177"/>
    </location>
</feature>
<evidence type="ECO:0000256" key="1">
    <source>
        <dbReference type="SAM" id="Phobius"/>
    </source>
</evidence>
<dbReference type="OrthoDB" id="1076608at2759"/>
<proteinExistence type="predicted"/>
<dbReference type="GO" id="GO:0005886">
    <property type="term" value="C:plasma membrane"/>
    <property type="evidence" value="ECO:0007669"/>
    <property type="project" value="TreeGrafter"/>
</dbReference>
<reference evidence="3" key="1">
    <citation type="submission" date="2022-07" db="EMBL/GenBank/DDBJ databases">
        <title>Phylogenomic reconstructions and comparative analyses of Kickxellomycotina fungi.</title>
        <authorList>
            <person name="Reynolds N.K."/>
            <person name="Stajich J.E."/>
            <person name="Barry K."/>
            <person name="Grigoriev I.V."/>
            <person name="Crous P."/>
            <person name="Smith M.E."/>
        </authorList>
    </citation>
    <scope>NUCLEOTIDE SEQUENCE</scope>
    <source>
        <strain evidence="3">NBRC 32514</strain>
    </source>
</reference>
<feature type="transmembrane region" description="Helical" evidence="1">
    <location>
        <begin position="146"/>
        <end position="167"/>
    </location>
</feature>
<dbReference type="PANTHER" id="PTHR13018:SF139">
    <property type="entry name" value="PHOSPHATE METABOLISM PROTEIN 7"/>
    <property type="match status" value="1"/>
</dbReference>
<evidence type="ECO:0000313" key="3">
    <source>
        <dbReference type="EMBL" id="KAJ1718663.1"/>
    </source>
</evidence>
<keyword evidence="4" id="KW-1185">Reference proteome</keyword>
<dbReference type="EMBL" id="JANBOJ010000741">
    <property type="protein sequence ID" value="KAJ1718663.1"/>
    <property type="molecule type" value="Genomic_DNA"/>
</dbReference>
<dbReference type="GO" id="GO:0005227">
    <property type="term" value="F:calcium-activated cation channel activity"/>
    <property type="evidence" value="ECO:0007669"/>
    <property type="project" value="InterPro"/>
</dbReference>
<keyword evidence="1" id="KW-0472">Membrane</keyword>
<feature type="transmembrane region" description="Helical" evidence="1">
    <location>
        <begin position="20"/>
        <end position="43"/>
    </location>
</feature>
<evidence type="ECO:0000313" key="4">
    <source>
        <dbReference type="Proteomes" id="UP001149813"/>
    </source>
</evidence>
<dbReference type="AlphaFoldDB" id="A0A9W8CP28"/>
<comment type="caution">
    <text evidence="3">The sequence shown here is derived from an EMBL/GenBank/DDBJ whole genome shotgun (WGS) entry which is preliminary data.</text>
</comment>
<feature type="transmembrane region" description="Helical" evidence="1">
    <location>
        <begin position="103"/>
        <end position="126"/>
    </location>
</feature>
<dbReference type="PANTHER" id="PTHR13018">
    <property type="entry name" value="PROBABLE MEMBRANE PROTEIN DUF221-RELATED"/>
    <property type="match status" value="1"/>
</dbReference>
<name>A0A9W8CP28_9FUNG</name>
<keyword evidence="1" id="KW-1133">Transmembrane helix</keyword>
<evidence type="ECO:0000259" key="2">
    <source>
        <dbReference type="Pfam" id="PF13967"/>
    </source>
</evidence>
<protein>
    <submittedName>
        <fullName evidence="3">Phosphate metabolism protein 7</fullName>
    </submittedName>
</protein>
<keyword evidence="1" id="KW-0812">Transmembrane</keyword>
<dbReference type="InterPro" id="IPR045122">
    <property type="entry name" value="Csc1-like"/>
</dbReference>
<accession>A0A9W8CP28</accession>
<dbReference type="Proteomes" id="UP001149813">
    <property type="component" value="Unassembled WGS sequence"/>
</dbReference>
<feature type="domain" description="CSC1/OSCA1-like N-terminal transmembrane" evidence="2">
    <location>
        <begin position="22"/>
        <end position="167"/>
    </location>
</feature>
<sequence length="177" mass="19637">MASTSLTDSDSSSTKTNSVHVFLSSLVFNAAISAAILLLFCILRPRFKRVYAPRTYAVERARRSTPISNGLFSWIPAVLRVPDEQIIRRCGLDTYMFLRGMRLMLIISSVVSLLSAATILPINILGSKGLTGLDSLSIGNVDSKSSRLWVHVGFFALAVVWTMWCIVGELRIYTHLR</sequence>
<dbReference type="Pfam" id="PF13967">
    <property type="entry name" value="RSN1_TM"/>
    <property type="match status" value="1"/>
</dbReference>
<dbReference type="InterPro" id="IPR032880">
    <property type="entry name" value="CSC1/OSCA1-like_N"/>
</dbReference>